<dbReference type="InterPro" id="IPR001611">
    <property type="entry name" value="Leu-rich_rpt"/>
</dbReference>
<dbReference type="OrthoDB" id="1733640at2759"/>
<evidence type="ECO:0000259" key="2">
    <source>
        <dbReference type="Pfam" id="PF23559"/>
    </source>
</evidence>
<dbReference type="Gene3D" id="3.80.10.10">
    <property type="entry name" value="Ribonuclease Inhibitor"/>
    <property type="match status" value="4"/>
</dbReference>
<dbReference type="InterPro" id="IPR032675">
    <property type="entry name" value="LRR_dom_sf"/>
</dbReference>
<gene>
    <name evidence="4" type="primary">RPPL1</name>
    <name evidence="4" type="ORF">CR513_37490</name>
</gene>
<evidence type="ECO:0000259" key="3">
    <source>
        <dbReference type="Pfam" id="PF25019"/>
    </source>
</evidence>
<dbReference type="Proteomes" id="UP000257109">
    <property type="component" value="Unassembled WGS sequence"/>
</dbReference>
<dbReference type="AlphaFoldDB" id="A0A371FTW6"/>
<name>A0A371FTW6_MUCPR</name>
<dbReference type="PANTHER" id="PTHR47186:SF43">
    <property type="entry name" value="TYPE DISEASE RESISTANCE PROTEIN CNL-J3, PUTATIVE-RELATED"/>
    <property type="match status" value="1"/>
</dbReference>
<dbReference type="SUPFAM" id="SSF52058">
    <property type="entry name" value="L domain-like"/>
    <property type="match status" value="1"/>
</dbReference>
<reference evidence="4" key="1">
    <citation type="submission" date="2018-05" db="EMBL/GenBank/DDBJ databases">
        <title>Draft genome of Mucuna pruriens seed.</title>
        <authorList>
            <person name="Nnadi N.E."/>
            <person name="Vos R."/>
            <person name="Hasami M.H."/>
            <person name="Devisetty U.K."/>
            <person name="Aguiy J.C."/>
        </authorList>
    </citation>
    <scope>NUCLEOTIDE SEQUENCE [LARGE SCALE GENOMIC DNA]</scope>
    <source>
        <strain evidence="4">JCA_2017</strain>
    </source>
</reference>
<keyword evidence="1" id="KW-0677">Repeat</keyword>
<feature type="non-terminal residue" evidence="4">
    <location>
        <position position="1"/>
    </location>
</feature>
<protein>
    <submittedName>
        <fullName evidence="4">Disease resistance RPP13-like protein 1</fullName>
    </submittedName>
</protein>
<dbReference type="Pfam" id="PF13855">
    <property type="entry name" value="LRR_8"/>
    <property type="match status" value="1"/>
</dbReference>
<proteinExistence type="predicted"/>
<sequence>MAENFLQCRPQSKSLEEVGEQYFNDLLSRSFFQPSSIDGTLFVMHDHLNDLAKYVGEDICFMLDVDKAKSLPKTTRYFSFEVKHQYYFDGFGSFHDTERLHSFMPVDQRINYHWHCRMPLRELFEKFKLLHVLSLSGCSDLTELPDSVSGLKYLRSLDLSCTSIKKLPDSICSLSNLQILKLSFCSYLEELPSDLHLLSNLRRLEFFCTKVRKVPPQLGKLKNLQVLMSEFNVGKSREYGIQRLGELNLLHGWLSIGELQNIENPSDALEADLKNKRHLVKLDLQWGWEENPRDSTKEGDVIEKLQPSIHLKKLSIRNYSGEQFPNWLLHNSLRNIVSLSLHYCKSCQSLPPLGLLSFLKDLMLSGLDGIVSIDDGFCGNNSSSFTSLETLQFSYMKEWKKWECESVTGAFPRLQYLCIEGCPKLRGHLPQQLPHLRNLHIDDCQQLDDSVPRAPEIHEIFLRDGGKLQFNYHPTTLKKLTFWGCTSLVERSDDFIGHIVSDSIGTFSLEFFSELESLSLKDCRNLQMISQRDRHSHLKHLEISNCPQFELPERMDVLLPSLERLKIEDCPKVESFIDGSLPSNLKGISLKNCSKLIPSLKGALGANSLLDRLSVTGLEVESFPEEGLLPLSLTSLRISECGDLKSMDYKGLCSLSSLKELYINDCPRLQCLPEEGLPKSISDLTITGKCPMLKQRCQKPEGEDWGKIAHIHNVSRI</sequence>
<accession>A0A371FTW6</accession>
<dbReference type="PANTHER" id="PTHR47186">
    <property type="entry name" value="LEUCINE-RICH REPEAT-CONTAINING PROTEIN 57"/>
    <property type="match status" value="1"/>
</dbReference>
<feature type="domain" description="R13L1/DRL21-like LRR repeat region" evidence="3">
    <location>
        <begin position="241"/>
        <end position="366"/>
    </location>
</feature>
<comment type="caution">
    <text evidence="4">The sequence shown here is derived from an EMBL/GenBank/DDBJ whole genome shotgun (WGS) entry which is preliminary data.</text>
</comment>
<dbReference type="Pfam" id="PF23559">
    <property type="entry name" value="WHD_DRP"/>
    <property type="match status" value="1"/>
</dbReference>
<evidence type="ECO:0000256" key="1">
    <source>
        <dbReference type="ARBA" id="ARBA00022737"/>
    </source>
</evidence>
<dbReference type="InterPro" id="IPR056789">
    <property type="entry name" value="LRR_R13L1-DRL21"/>
</dbReference>
<evidence type="ECO:0000313" key="5">
    <source>
        <dbReference type="Proteomes" id="UP000257109"/>
    </source>
</evidence>
<dbReference type="SUPFAM" id="SSF52047">
    <property type="entry name" value="RNI-like"/>
    <property type="match status" value="1"/>
</dbReference>
<dbReference type="Pfam" id="PF25019">
    <property type="entry name" value="LRR_R13L1-DRL21"/>
    <property type="match status" value="1"/>
</dbReference>
<feature type="domain" description="Disease resistance protein winged helix" evidence="2">
    <location>
        <begin position="1"/>
        <end position="52"/>
    </location>
</feature>
<organism evidence="4 5">
    <name type="scientific">Mucuna pruriens</name>
    <name type="common">Velvet bean</name>
    <name type="synonym">Dolichos pruriens</name>
    <dbReference type="NCBI Taxonomy" id="157652"/>
    <lineage>
        <taxon>Eukaryota</taxon>
        <taxon>Viridiplantae</taxon>
        <taxon>Streptophyta</taxon>
        <taxon>Embryophyta</taxon>
        <taxon>Tracheophyta</taxon>
        <taxon>Spermatophyta</taxon>
        <taxon>Magnoliopsida</taxon>
        <taxon>eudicotyledons</taxon>
        <taxon>Gunneridae</taxon>
        <taxon>Pentapetalae</taxon>
        <taxon>rosids</taxon>
        <taxon>fabids</taxon>
        <taxon>Fabales</taxon>
        <taxon>Fabaceae</taxon>
        <taxon>Papilionoideae</taxon>
        <taxon>50 kb inversion clade</taxon>
        <taxon>NPAAA clade</taxon>
        <taxon>indigoferoid/millettioid clade</taxon>
        <taxon>Phaseoleae</taxon>
        <taxon>Mucuna</taxon>
    </lineage>
</organism>
<dbReference type="EMBL" id="QJKJ01007828">
    <property type="protein sequence ID" value="RDX81789.1"/>
    <property type="molecule type" value="Genomic_DNA"/>
</dbReference>
<evidence type="ECO:0000313" key="4">
    <source>
        <dbReference type="EMBL" id="RDX81789.1"/>
    </source>
</evidence>
<keyword evidence="5" id="KW-1185">Reference proteome</keyword>
<dbReference type="STRING" id="157652.A0A371FTW6"/>
<dbReference type="InterPro" id="IPR058922">
    <property type="entry name" value="WHD_DRP"/>
</dbReference>